<accession>A0A6A4I7U5</accession>
<dbReference type="Proteomes" id="UP000799118">
    <property type="component" value="Unassembled WGS sequence"/>
</dbReference>
<evidence type="ECO:0000313" key="3">
    <source>
        <dbReference type="Proteomes" id="UP000799118"/>
    </source>
</evidence>
<name>A0A6A4I7U5_9AGAR</name>
<organism evidence="2 3">
    <name type="scientific">Gymnopus androsaceus JB14</name>
    <dbReference type="NCBI Taxonomy" id="1447944"/>
    <lineage>
        <taxon>Eukaryota</taxon>
        <taxon>Fungi</taxon>
        <taxon>Dikarya</taxon>
        <taxon>Basidiomycota</taxon>
        <taxon>Agaricomycotina</taxon>
        <taxon>Agaricomycetes</taxon>
        <taxon>Agaricomycetidae</taxon>
        <taxon>Agaricales</taxon>
        <taxon>Marasmiineae</taxon>
        <taxon>Omphalotaceae</taxon>
        <taxon>Gymnopus</taxon>
    </lineage>
</organism>
<protein>
    <submittedName>
        <fullName evidence="2">Uncharacterized protein</fullName>
    </submittedName>
</protein>
<gene>
    <name evidence="2" type="ORF">BT96DRAFT_934527</name>
</gene>
<feature type="region of interest" description="Disordered" evidence="1">
    <location>
        <begin position="129"/>
        <end position="155"/>
    </location>
</feature>
<keyword evidence="3" id="KW-1185">Reference proteome</keyword>
<evidence type="ECO:0000256" key="1">
    <source>
        <dbReference type="SAM" id="MobiDB-lite"/>
    </source>
</evidence>
<evidence type="ECO:0000313" key="2">
    <source>
        <dbReference type="EMBL" id="KAE9406040.1"/>
    </source>
</evidence>
<reference evidence="2" key="1">
    <citation type="journal article" date="2019" name="Environ. Microbiol.">
        <title>Fungal ecological strategies reflected in gene transcription - a case study of two litter decomposers.</title>
        <authorList>
            <person name="Barbi F."/>
            <person name="Kohler A."/>
            <person name="Barry K."/>
            <person name="Baskaran P."/>
            <person name="Daum C."/>
            <person name="Fauchery L."/>
            <person name="Ihrmark K."/>
            <person name="Kuo A."/>
            <person name="LaButti K."/>
            <person name="Lipzen A."/>
            <person name="Morin E."/>
            <person name="Grigoriev I.V."/>
            <person name="Henrissat B."/>
            <person name="Lindahl B."/>
            <person name="Martin F."/>
        </authorList>
    </citation>
    <scope>NUCLEOTIDE SEQUENCE</scope>
    <source>
        <strain evidence="2">JB14</strain>
    </source>
</reference>
<dbReference type="EMBL" id="ML769405">
    <property type="protein sequence ID" value="KAE9406040.1"/>
    <property type="molecule type" value="Genomic_DNA"/>
</dbReference>
<dbReference type="AlphaFoldDB" id="A0A6A4I7U5"/>
<sequence length="468" mass="52740">MKYLVFTANVSTSILIYQELLLDYYSLLVRKQQYFLKVDSINIDTYFNWLTEVVLLDQLYSNLGTKLKGCRRMKENLTKYSTCDIHGYLQEKYPRLMGIFSTGNSSMRSLRIFMHSDMLEKKSVKITGPLEGKAQGGGSSGKQSRVDGPDGNIDEPAPKKRTYCCSQCHQSGHNVIYQSLFDSLEGFPDNNFVETTKKPQKGGFPLELSLHIIGMCGNVLPVKTEVLPIRDQGHYTLPSQIEPTVQLKRKGAPNWFDSMSTQLELISLSMSPVYGDVEIFETIFVSSHPVMDASSPGVVNNSAVCKVKQCCFTLEVPAAITGAWLLTSNHPCTLRSELVYFYTGPPHLEEKRSLLVNVVHILSLLFYNGFAPHNFWMSRWTATQSIQSLFEGLVVPKREFTVVPCTTFNLEGMAFQGGEEPGWEGEIRTQEVSERDLAVKFHRQMSGDDRKALGLSEQCQPIGLRQYL</sequence>
<proteinExistence type="predicted"/>